<dbReference type="Pfam" id="PF00118">
    <property type="entry name" value="Cpn60_TCP1"/>
    <property type="match status" value="1"/>
</dbReference>
<comment type="subunit">
    <text evidence="11">Heterooligomeric complex that forms two stacked rings.</text>
</comment>
<dbReference type="GeneID" id="31364940"/>
<dbReference type="SUPFAM" id="SSF48592">
    <property type="entry name" value="GroEL equatorial domain-like"/>
    <property type="match status" value="1"/>
</dbReference>
<dbReference type="AlphaFoldDB" id="D3BPJ6"/>
<keyword evidence="14" id="KW-1185">Reference proteome</keyword>
<dbReference type="NCBIfam" id="TIGR02345">
    <property type="entry name" value="chap_CCT_eta"/>
    <property type="match status" value="1"/>
</dbReference>
<keyword evidence="6 10" id="KW-0067">ATP-binding</keyword>
<accession>D3BPJ6</accession>
<comment type="function">
    <text evidence="8 11">Molecular chaperone; assists the folding of proteins upon ATP hydrolysis. Known to play a role, in vitro, in the folding of actin and tubulin.</text>
</comment>
<dbReference type="GO" id="GO:0016887">
    <property type="term" value="F:ATP hydrolysis activity"/>
    <property type="evidence" value="ECO:0007669"/>
    <property type="project" value="InterPro"/>
</dbReference>
<evidence type="ECO:0000256" key="4">
    <source>
        <dbReference type="ARBA" id="ARBA00022490"/>
    </source>
</evidence>
<dbReference type="CDD" id="cd03340">
    <property type="entry name" value="TCP1_eta"/>
    <property type="match status" value="1"/>
</dbReference>
<evidence type="ECO:0000256" key="9">
    <source>
        <dbReference type="ARBA" id="ARBA00032221"/>
    </source>
</evidence>
<comment type="similarity">
    <text evidence="2 10">Belongs to the TCP-1 chaperonin family.</text>
</comment>
<dbReference type="InParanoid" id="D3BPJ6"/>
<sequence>MSQMIKLKIKQKHQQQQQQQHRNTIWINNQKCEHTYNNDNNNNTIITIIIVFIDNRYRIDNEEFIDKQINKNHIKPPIILLKEGTDTSQGVPQLISNINACCAIVDTVRTTLGPRGMDKLVYQSEKNVTISNDGATVMKLLDIVHPAARTLVDIAKSQDSEVGDGTTSVVVMAGEFLKAAKPFIEEGIHPQIIIRAYRSACELAKQKIRELSVDIKSEDMREFLEKCASTAMNSKLISSHKDFFSKMVVDAVQLLDDSIDLDMIGIKKESGGGMEDTIFVAGAAFKRTFFYAGFEQQPKHIENPKILCLNNELELKAEKDNAEIRISDPTKYQALVNAEWKLFYDKLESIHASGANVILSRLAIGDLATQYFADKKMFCAGRVPEDDIKRVCRATGAVIQTTVSNIIPTVIGSCDLFEERQVGGNRYNMFTGCKKTQTATIILRGGGEQFIDEAERSLHDSIMIVRRARKHRSVVAGGGATEMELSKYLRDHALTIEGKRQLLITAYAKAMEVIPRQISDNAGFDSTDILNQLRQKHSQGEKWYGVDIVNEGICDTYKSAVWEPTIVKLNSITAATEAACLILSVDETVSNNQSEQAQAGPNIDPRTRAALGRGGGVSAMRGRR</sequence>
<evidence type="ECO:0000256" key="3">
    <source>
        <dbReference type="ARBA" id="ARBA00015836"/>
    </source>
</evidence>
<dbReference type="GO" id="GO:0005832">
    <property type="term" value="C:chaperonin-containing T-complex"/>
    <property type="evidence" value="ECO:0007669"/>
    <property type="project" value="UniProtKB-ARBA"/>
</dbReference>
<dbReference type="STRING" id="670386.D3BPJ6"/>
<dbReference type="InterPro" id="IPR027410">
    <property type="entry name" value="TCP-1-like_intermed_sf"/>
</dbReference>
<dbReference type="GO" id="GO:0140662">
    <property type="term" value="F:ATP-dependent protein folding chaperone"/>
    <property type="evidence" value="ECO:0007669"/>
    <property type="project" value="InterPro"/>
</dbReference>
<dbReference type="SUPFAM" id="SSF52029">
    <property type="entry name" value="GroEL apical domain-like"/>
    <property type="match status" value="1"/>
</dbReference>
<dbReference type="GO" id="GO:0005524">
    <property type="term" value="F:ATP binding"/>
    <property type="evidence" value="ECO:0007669"/>
    <property type="project" value="UniProtKB-KW"/>
</dbReference>
<dbReference type="InterPro" id="IPR053374">
    <property type="entry name" value="TCP-1_chaperonin"/>
</dbReference>
<dbReference type="InterPro" id="IPR012720">
    <property type="entry name" value="Chap_CCT_eta"/>
</dbReference>
<evidence type="ECO:0000256" key="2">
    <source>
        <dbReference type="ARBA" id="ARBA00008020"/>
    </source>
</evidence>
<reference evidence="13 14" key="1">
    <citation type="journal article" date="2011" name="Genome Res.">
        <title>Phylogeny-wide analysis of social amoeba genomes highlights ancient origins for complex intercellular communication.</title>
        <authorList>
            <person name="Heidel A.J."/>
            <person name="Lawal H.M."/>
            <person name="Felder M."/>
            <person name="Schilde C."/>
            <person name="Helps N.R."/>
            <person name="Tunggal B."/>
            <person name="Rivero F."/>
            <person name="John U."/>
            <person name="Schleicher M."/>
            <person name="Eichinger L."/>
            <person name="Platzer M."/>
            <person name="Noegel A.A."/>
            <person name="Schaap P."/>
            <person name="Gloeckner G."/>
        </authorList>
    </citation>
    <scope>NUCLEOTIDE SEQUENCE [LARGE SCALE GENOMIC DNA]</scope>
    <source>
        <strain evidence="14">ATCC 26659 / Pp 5 / PN500</strain>
    </source>
</reference>
<dbReference type="PROSITE" id="PS00750">
    <property type="entry name" value="TCP1_1"/>
    <property type="match status" value="1"/>
</dbReference>
<dbReference type="RefSeq" id="XP_020428846.1">
    <property type="nucleotide sequence ID" value="XM_020580259.1"/>
</dbReference>
<keyword evidence="4 11" id="KW-0963">Cytoplasm</keyword>
<dbReference type="InterPro" id="IPR054827">
    <property type="entry name" value="thermosome_alpha"/>
</dbReference>
<dbReference type="InterPro" id="IPR002194">
    <property type="entry name" value="Chaperonin_TCP-1_CS"/>
</dbReference>
<dbReference type="OMA" id="HRKGNTW"/>
<dbReference type="SUPFAM" id="SSF54849">
    <property type="entry name" value="GroEL-intermediate domain like"/>
    <property type="match status" value="1"/>
</dbReference>
<dbReference type="Gene3D" id="1.10.560.10">
    <property type="entry name" value="GroEL-like equatorial domain"/>
    <property type="match status" value="1"/>
</dbReference>
<dbReference type="PANTHER" id="PTHR11353">
    <property type="entry name" value="CHAPERONIN"/>
    <property type="match status" value="1"/>
</dbReference>
<dbReference type="InterPro" id="IPR027409">
    <property type="entry name" value="GroEL-like_apical_dom_sf"/>
</dbReference>
<evidence type="ECO:0000256" key="7">
    <source>
        <dbReference type="ARBA" id="ARBA00023186"/>
    </source>
</evidence>
<comment type="caution">
    <text evidence="13">The sequence shown here is derived from an EMBL/GenBank/DDBJ whole genome shotgun (WGS) entry which is preliminary data.</text>
</comment>
<name>D3BPJ6_HETP5</name>
<evidence type="ECO:0000256" key="1">
    <source>
        <dbReference type="ARBA" id="ARBA00004496"/>
    </source>
</evidence>
<dbReference type="InterPro" id="IPR017998">
    <property type="entry name" value="Chaperone_TCP-1"/>
</dbReference>
<dbReference type="FunCoup" id="D3BPJ6">
    <property type="interactions" value="983"/>
</dbReference>
<dbReference type="NCBIfam" id="NF041082">
    <property type="entry name" value="thermosome_alpha"/>
    <property type="match status" value="1"/>
</dbReference>
<evidence type="ECO:0000256" key="5">
    <source>
        <dbReference type="ARBA" id="ARBA00022741"/>
    </source>
</evidence>
<organism evidence="13 14">
    <name type="scientific">Heterostelium pallidum (strain ATCC 26659 / Pp 5 / PN500)</name>
    <name type="common">Cellular slime mold</name>
    <name type="synonym">Polysphondylium pallidum</name>
    <dbReference type="NCBI Taxonomy" id="670386"/>
    <lineage>
        <taxon>Eukaryota</taxon>
        <taxon>Amoebozoa</taxon>
        <taxon>Evosea</taxon>
        <taxon>Eumycetozoa</taxon>
        <taxon>Dictyostelia</taxon>
        <taxon>Acytosteliales</taxon>
        <taxon>Acytosteliaceae</taxon>
        <taxon>Heterostelium</taxon>
    </lineage>
</organism>
<comment type="subcellular location">
    <subcellularLocation>
        <location evidence="1 11">Cytoplasm</location>
    </subcellularLocation>
</comment>
<dbReference type="InterPro" id="IPR027413">
    <property type="entry name" value="GROEL-like_equatorial_sf"/>
</dbReference>
<keyword evidence="5 10" id="KW-0547">Nucleotide-binding</keyword>
<evidence type="ECO:0000256" key="6">
    <source>
        <dbReference type="ARBA" id="ARBA00022840"/>
    </source>
</evidence>
<protein>
    <recommendedName>
        <fullName evidence="3 11">T-complex protein 1 subunit eta</fullName>
        <shortName evidence="11">TCP-1-eta</shortName>
    </recommendedName>
    <alternativeName>
        <fullName evidence="9 11">CCT-eta</fullName>
    </alternativeName>
</protein>
<dbReference type="Gene3D" id="3.30.260.10">
    <property type="entry name" value="TCP-1-like chaperonin intermediate domain"/>
    <property type="match status" value="1"/>
</dbReference>
<evidence type="ECO:0000313" key="14">
    <source>
        <dbReference type="Proteomes" id="UP000001396"/>
    </source>
</evidence>
<dbReference type="Proteomes" id="UP000001396">
    <property type="component" value="Unassembled WGS sequence"/>
</dbReference>
<dbReference type="Gene3D" id="3.50.7.10">
    <property type="entry name" value="GroEL"/>
    <property type="match status" value="1"/>
</dbReference>
<evidence type="ECO:0000256" key="12">
    <source>
        <dbReference type="SAM" id="MobiDB-lite"/>
    </source>
</evidence>
<proteinExistence type="inferred from homology"/>
<keyword evidence="7 10" id="KW-0143">Chaperone</keyword>
<gene>
    <name evidence="13" type="primary">cct7</name>
    <name evidence="13" type="ORF">PPL_09465</name>
</gene>
<feature type="region of interest" description="Disordered" evidence="12">
    <location>
        <begin position="592"/>
        <end position="624"/>
    </location>
</feature>
<dbReference type="GO" id="GO:0051082">
    <property type="term" value="F:unfolded protein binding"/>
    <property type="evidence" value="ECO:0007669"/>
    <property type="project" value="InterPro"/>
</dbReference>
<evidence type="ECO:0000256" key="10">
    <source>
        <dbReference type="RuleBase" id="RU004187"/>
    </source>
</evidence>
<dbReference type="NCBIfam" id="NF041083">
    <property type="entry name" value="thermosome_beta"/>
    <property type="match status" value="1"/>
</dbReference>
<dbReference type="FunFam" id="3.50.7.10:FF:000006">
    <property type="entry name" value="T-complex protein 1 subunit eta"/>
    <property type="match status" value="1"/>
</dbReference>
<evidence type="ECO:0000256" key="8">
    <source>
        <dbReference type="ARBA" id="ARBA00024677"/>
    </source>
</evidence>
<evidence type="ECO:0000313" key="13">
    <source>
        <dbReference type="EMBL" id="EFA76714.1"/>
    </source>
</evidence>
<dbReference type="FunFam" id="3.30.260.10:FF:000022">
    <property type="entry name" value="T-complex protein 1 subunit eta"/>
    <property type="match status" value="1"/>
</dbReference>
<dbReference type="EMBL" id="ADBJ01000044">
    <property type="protein sequence ID" value="EFA76714.1"/>
    <property type="molecule type" value="Genomic_DNA"/>
</dbReference>
<dbReference type="InterPro" id="IPR002423">
    <property type="entry name" value="Cpn60/GroEL/TCP-1"/>
</dbReference>
<dbReference type="FunFam" id="1.10.560.10:FF:000017">
    <property type="entry name" value="T-complex protein 1 subunit eta"/>
    <property type="match status" value="1"/>
</dbReference>
<dbReference type="PROSITE" id="PS00995">
    <property type="entry name" value="TCP1_3"/>
    <property type="match status" value="1"/>
</dbReference>
<dbReference type="PROSITE" id="PS00751">
    <property type="entry name" value="TCP1_2"/>
    <property type="match status" value="1"/>
</dbReference>
<dbReference type="PRINTS" id="PR00304">
    <property type="entry name" value="TCOMPLEXTCP1"/>
</dbReference>
<dbReference type="FunFam" id="1.10.560.10:FF:000045">
    <property type="entry name" value="T-complex protein 1 subunit eta"/>
    <property type="match status" value="1"/>
</dbReference>
<evidence type="ECO:0000256" key="11">
    <source>
        <dbReference type="RuleBase" id="RU365042"/>
    </source>
</evidence>